<feature type="compositionally biased region" description="Acidic residues" evidence="13">
    <location>
        <begin position="76"/>
        <end position="87"/>
    </location>
</feature>
<keyword evidence="4" id="KW-0158">Chromosome</keyword>
<feature type="compositionally biased region" description="Basic residues" evidence="13">
    <location>
        <begin position="148"/>
        <end position="157"/>
    </location>
</feature>
<keyword evidence="9" id="KW-0995">Kinetochore</keyword>
<dbReference type="GO" id="GO:0051301">
    <property type="term" value="P:cell division"/>
    <property type="evidence" value="ECO:0007669"/>
    <property type="project" value="UniProtKB-KW"/>
</dbReference>
<accession>A0A7K8Z7W2</accession>
<dbReference type="GO" id="GO:0007059">
    <property type="term" value="P:chromosome segregation"/>
    <property type="evidence" value="ECO:0007669"/>
    <property type="project" value="InterPro"/>
</dbReference>
<evidence type="ECO:0000313" key="15">
    <source>
        <dbReference type="Proteomes" id="UP000558958"/>
    </source>
</evidence>
<feature type="compositionally biased region" description="Pro residues" evidence="13">
    <location>
        <begin position="372"/>
        <end position="382"/>
    </location>
</feature>
<feature type="region of interest" description="Disordered" evidence="13">
    <location>
        <begin position="72"/>
        <end position="102"/>
    </location>
</feature>
<evidence type="ECO:0000256" key="1">
    <source>
        <dbReference type="ARBA" id="ARBA00004186"/>
    </source>
</evidence>
<proteinExistence type="inferred from homology"/>
<keyword evidence="7" id="KW-0493">Microtubule</keyword>
<comment type="similarity">
    <text evidence="3">Belongs to the SKA3 family.</text>
</comment>
<evidence type="ECO:0000256" key="8">
    <source>
        <dbReference type="ARBA" id="ARBA00022776"/>
    </source>
</evidence>
<feature type="region of interest" description="Disordered" evidence="13">
    <location>
        <begin position="355"/>
        <end position="384"/>
    </location>
</feature>
<dbReference type="PANTHER" id="PTHR48118:SF1">
    <property type="entry name" value="SPINDLE AND KINETOCHORE-ASSOCIATED PROTEIN 3"/>
    <property type="match status" value="1"/>
</dbReference>
<keyword evidence="5" id="KW-0963">Cytoplasm</keyword>
<evidence type="ECO:0000256" key="10">
    <source>
        <dbReference type="ARBA" id="ARBA00023212"/>
    </source>
</evidence>
<dbReference type="GO" id="GO:0000278">
    <property type="term" value="P:mitotic cell cycle"/>
    <property type="evidence" value="ECO:0007669"/>
    <property type="project" value="TreeGrafter"/>
</dbReference>
<evidence type="ECO:0000256" key="11">
    <source>
        <dbReference type="ARBA" id="ARBA00023306"/>
    </source>
</evidence>
<dbReference type="PANTHER" id="PTHR48118">
    <property type="entry name" value="SPINDLE AND KINETOCHORE-ASSOCIATED PROTEIN 3"/>
    <property type="match status" value="1"/>
</dbReference>
<dbReference type="InterPro" id="IPR033341">
    <property type="entry name" value="SKA3"/>
</dbReference>
<evidence type="ECO:0000313" key="14">
    <source>
        <dbReference type="EMBL" id="NXG11365.1"/>
    </source>
</evidence>
<evidence type="ECO:0000256" key="6">
    <source>
        <dbReference type="ARBA" id="ARBA00022618"/>
    </source>
</evidence>
<dbReference type="GO" id="GO:0000940">
    <property type="term" value="C:outer kinetochore"/>
    <property type="evidence" value="ECO:0007669"/>
    <property type="project" value="InterPro"/>
</dbReference>
<keyword evidence="15" id="KW-1185">Reference proteome</keyword>
<gene>
    <name evidence="14" type="primary">Ska3</name>
    <name evidence="14" type="ORF">SAKLUC_R14424</name>
</gene>
<keyword evidence="10" id="KW-0206">Cytoskeleton</keyword>
<sequence>DSDDESPVTVLHDLRGEVQTLKEAVSASLDSSCSQRQAVHDFMKATEILMQRNAADLGKLRELFEKYGYKAHDKDSTEEEEEEEVDNESTVSVQNKSDEEKVKDILNLPTSTEKPLCPKNPLCKPQLSDFGLSQYAFSRLPLSAVKTQHTRSPHPQKSKNETPLKIQTPRSLPKTPKCRLKMDDYECVTPKFEHFGITEHTMCMNEDYTISLIHKTQTMNNHGFGSGDVLSAADTAQFKGFRSLRNTSTENNLLLAVAALCCLLCKPRLTNSFLFLLQCSLEKTPLDFHFLILKKTIAAVMLVKRNDNGGNVPDITPKRTMVTSVPKSNVRAKNADWMASPMGFVFCTPNMKVSSPKNNFQTRSPEKKELPPASPTATPPLPDFQTRWLKPEAKVVNSNSVCFHTLCHKQFLKCQHLIPLLQENSAKGKKYKESSVPFAVSPGEDPKHLGDPSPPTIKHCDQLLNTPPPPPEITRIPDDVLQILSKYNHKADFSKEMETKAGNATRYESDTTDCCNKENR</sequence>
<name>A0A7K8Z7W2_9PASS</name>
<evidence type="ECO:0000256" key="2">
    <source>
        <dbReference type="ARBA" id="ARBA00004629"/>
    </source>
</evidence>
<evidence type="ECO:0000256" key="12">
    <source>
        <dbReference type="ARBA" id="ARBA00023328"/>
    </source>
</evidence>
<keyword evidence="12" id="KW-0137">Centromere</keyword>
<reference evidence="14 15" key="1">
    <citation type="submission" date="2019-09" db="EMBL/GenBank/DDBJ databases">
        <title>Bird 10,000 Genomes (B10K) Project - Family phase.</title>
        <authorList>
            <person name="Zhang G."/>
        </authorList>
    </citation>
    <scope>NUCLEOTIDE SEQUENCE [LARGE SCALE GENOMIC DNA]</scope>
    <source>
        <strain evidence="14">B10K-DU-001-06</strain>
        <tissue evidence="14">Muscle</tissue>
    </source>
</reference>
<feature type="non-terminal residue" evidence="14">
    <location>
        <position position="520"/>
    </location>
</feature>
<evidence type="ECO:0000256" key="5">
    <source>
        <dbReference type="ARBA" id="ARBA00022490"/>
    </source>
</evidence>
<evidence type="ECO:0000256" key="3">
    <source>
        <dbReference type="ARBA" id="ARBA00007716"/>
    </source>
</evidence>
<dbReference type="GO" id="GO:0005876">
    <property type="term" value="C:spindle microtubule"/>
    <property type="evidence" value="ECO:0007669"/>
    <property type="project" value="TreeGrafter"/>
</dbReference>
<dbReference type="AlphaFoldDB" id="A0A7K8Z7W2"/>
<keyword evidence="11" id="KW-0131">Cell cycle</keyword>
<comment type="subcellular location">
    <subcellularLocation>
        <location evidence="2">Chromosome</location>
        <location evidence="2">Centromere</location>
        <location evidence="2">Kinetochore</location>
    </subcellularLocation>
    <subcellularLocation>
        <location evidence="1">Cytoplasm</location>
        <location evidence="1">Cytoskeleton</location>
        <location evidence="1">Spindle</location>
    </subcellularLocation>
</comment>
<dbReference type="EMBL" id="VWZD01012480">
    <property type="protein sequence ID" value="NXG11365.1"/>
    <property type="molecule type" value="Genomic_DNA"/>
</dbReference>
<evidence type="ECO:0000256" key="9">
    <source>
        <dbReference type="ARBA" id="ARBA00022838"/>
    </source>
</evidence>
<keyword evidence="8" id="KW-0498">Mitosis</keyword>
<dbReference type="Gene3D" id="6.10.250.1400">
    <property type="match status" value="1"/>
</dbReference>
<feature type="region of interest" description="Disordered" evidence="13">
    <location>
        <begin position="147"/>
        <end position="173"/>
    </location>
</feature>
<organism evidence="14 15">
    <name type="scientific">Sakesphorus luctuosus</name>
    <dbReference type="NCBI Taxonomy" id="419690"/>
    <lineage>
        <taxon>Eukaryota</taxon>
        <taxon>Metazoa</taxon>
        <taxon>Chordata</taxon>
        <taxon>Craniata</taxon>
        <taxon>Vertebrata</taxon>
        <taxon>Euteleostomi</taxon>
        <taxon>Archelosauria</taxon>
        <taxon>Archosauria</taxon>
        <taxon>Dinosauria</taxon>
        <taxon>Saurischia</taxon>
        <taxon>Theropoda</taxon>
        <taxon>Coelurosauria</taxon>
        <taxon>Aves</taxon>
        <taxon>Neognathae</taxon>
        <taxon>Neoaves</taxon>
        <taxon>Telluraves</taxon>
        <taxon>Australaves</taxon>
        <taxon>Passeriformes</taxon>
        <taxon>Thamnophilidae</taxon>
        <taxon>Sakesphorus</taxon>
    </lineage>
</organism>
<evidence type="ECO:0000256" key="7">
    <source>
        <dbReference type="ARBA" id="ARBA00022701"/>
    </source>
</evidence>
<dbReference type="Proteomes" id="UP000558958">
    <property type="component" value="Unassembled WGS sequence"/>
</dbReference>
<evidence type="ECO:0000256" key="13">
    <source>
        <dbReference type="SAM" id="MobiDB-lite"/>
    </source>
</evidence>
<evidence type="ECO:0000256" key="4">
    <source>
        <dbReference type="ARBA" id="ARBA00022454"/>
    </source>
</evidence>
<protein>
    <submittedName>
        <fullName evidence="14">SKA3 protein</fullName>
    </submittedName>
</protein>
<comment type="caution">
    <text evidence="14">The sequence shown here is derived from an EMBL/GenBank/DDBJ whole genome shotgun (WGS) entry which is preliminary data.</text>
</comment>
<feature type="non-terminal residue" evidence="14">
    <location>
        <position position="1"/>
    </location>
</feature>
<keyword evidence="6" id="KW-0132">Cell division</keyword>